<evidence type="ECO:0000256" key="1">
    <source>
        <dbReference type="SAM" id="MobiDB-lite"/>
    </source>
</evidence>
<organism evidence="3 4">
    <name type="scientific">Trifolium subterraneum</name>
    <name type="common">Subterranean clover</name>
    <dbReference type="NCBI Taxonomy" id="3900"/>
    <lineage>
        <taxon>Eukaryota</taxon>
        <taxon>Viridiplantae</taxon>
        <taxon>Streptophyta</taxon>
        <taxon>Embryophyta</taxon>
        <taxon>Tracheophyta</taxon>
        <taxon>Spermatophyta</taxon>
        <taxon>Magnoliopsida</taxon>
        <taxon>eudicotyledons</taxon>
        <taxon>Gunneridae</taxon>
        <taxon>Pentapetalae</taxon>
        <taxon>rosids</taxon>
        <taxon>fabids</taxon>
        <taxon>Fabales</taxon>
        <taxon>Fabaceae</taxon>
        <taxon>Papilionoideae</taxon>
        <taxon>50 kb inversion clade</taxon>
        <taxon>NPAAA clade</taxon>
        <taxon>Hologalegina</taxon>
        <taxon>IRL clade</taxon>
        <taxon>Trifolieae</taxon>
        <taxon>Trifolium</taxon>
    </lineage>
</organism>
<name>A0A2Z6N4S6_TRISU</name>
<protein>
    <recommendedName>
        <fullName evidence="2">Putative plant transposon protein domain-containing protein</fullName>
    </recommendedName>
</protein>
<keyword evidence="4" id="KW-1185">Reference proteome</keyword>
<dbReference type="OrthoDB" id="1714944at2759"/>
<gene>
    <name evidence="3" type="ORF">TSUD_105200</name>
</gene>
<sequence>MSARKRTRLSTAPPPQFNASKFLGIEHQRRYEKISGFRFTDERAFSFKPSESTEITQELNRRNWDSLNSLIKPSKLTIALEFFANAYRLEQDIETHTTVVRGKTVDFSAEAINNLLGLPTPLECGVQRRRNELIGKSREEYDEILRELCRSGAEWQNVTENGNPTMFRHKDMMPIPKAWGSFLVQTLESCSNSSEFRVQRVVAVQAILHEEEINVGKLISDNLVRMANEKKNTWMFGHCCIINELCKNAGVVIDSSDVDLIPKAVIDQGWMDKCRDTPVDDNERTRKRRQSSSLKEHQVSQRDMQQYLMASLNFMQDVSRNLHLSEPIMDDQSALWQAAQKYRKEHAPSIYERFEGSRESLEQHHKAEMRELKHRQAQELAHFKFEESQHHEKEHQEET</sequence>
<dbReference type="Pfam" id="PF20167">
    <property type="entry name" value="Transposase_32"/>
    <property type="match status" value="1"/>
</dbReference>
<dbReference type="Proteomes" id="UP000242715">
    <property type="component" value="Unassembled WGS sequence"/>
</dbReference>
<dbReference type="EMBL" id="DF973442">
    <property type="protein sequence ID" value="GAU31005.1"/>
    <property type="molecule type" value="Genomic_DNA"/>
</dbReference>
<accession>A0A2Z6N4S6</accession>
<evidence type="ECO:0000313" key="4">
    <source>
        <dbReference type="Proteomes" id="UP000242715"/>
    </source>
</evidence>
<feature type="region of interest" description="Disordered" evidence="1">
    <location>
        <begin position="276"/>
        <end position="300"/>
    </location>
</feature>
<feature type="domain" description="Putative plant transposon protein" evidence="2">
    <location>
        <begin position="61"/>
        <end position="251"/>
    </location>
</feature>
<reference evidence="4" key="1">
    <citation type="journal article" date="2017" name="Front. Plant Sci.">
        <title>Climate Clever Clovers: New Paradigm to Reduce the Environmental Footprint of Ruminants by Breeding Low Methanogenic Forages Utilizing Haplotype Variation.</title>
        <authorList>
            <person name="Kaur P."/>
            <person name="Appels R."/>
            <person name="Bayer P.E."/>
            <person name="Keeble-Gagnere G."/>
            <person name="Wang J."/>
            <person name="Hirakawa H."/>
            <person name="Shirasawa K."/>
            <person name="Vercoe P."/>
            <person name="Stefanova K."/>
            <person name="Durmic Z."/>
            <person name="Nichols P."/>
            <person name="Revell C."/>
            <person name="Isobe S.N."/>
            <person name="Edwards D."/>
            <person name="Erskine W."/>
        </authorList>
    </citation>
    <scope>NUCLEOTIDE SEQUENCE [LARGE SCALE GENOMIC DNA]</scope>
    <source>
        <strain evidence="4">cv. Daliak</strain>
    </source>
</reference>
<evidence type="ECO:0000313" key="3">
    <source>
        <dbReference type="EMBL" id="GAU31005.1"/>
    </source>
</evidence>
<evidence type="ECO:0000259" key="2">
    <source>
        <dbReference type="Pfam" id="PF20167"/>
    </source>
</evidence>
<dbReference type="InterPro" id="IPR046796">
    <property type="entry name" value="Transposase_32_dom"/>
</dbReference>
<feature type="region of interest" description="Disordered" evidence="1">
    <location>
        <begin position="375"/>
        <end position="399"/>
    </location>
</feature>
<dbReference type="AlphaFoldDB" id="A0A2Z6N4S6"/>
<proteinExistence type="predicted"/>